<evidence type="ECO:0000256" key="2">
    <source>
        <dbReference type="ARBA" id="ARBA00022679"/>
    </source>
</evidence>
<dbReference type="STRING" id="1888892.BFL28_08170"/>
<feature type="domain" description="Glycosyltransferase subfamily 4-like N-terminal" evidence="3">
    <location>
        <begin position="21"/>
        <end position="175"/>
    </location>
</feature>
<evidence type="ECO:0000313" key="4">
    <source>
        <dbReference type="EMBL" id="ODP36050.1"/>
    </source>
</evidence>
<accession>A0A1E3LT99</accession>
<dbReference type="SUPFAM" id="SSF53756">
    <property type="entry name" value="UDP-Glycosyltransferase/glycogen phosphorylase"/>
    <property type="match status" value="1"/>
</dbReference>
<protein>
    <submittedName>
        <fullName evidence="4">Glycosyltransferase</fullName>
    </submittedName>
</protein>
<keyword evidence="1" id="KW-0328">Glycosyltransferase</keyword>
<dbReference type="AlphaFoldDB" id="A0A1E3LT99"/>
<gene>
    <name evidence="4" type="ORF">BFL28_08170</name>
</gene>
<dbReference type="Proteomes" id="UP000094487">
    <property type="component" value="Unassembled WGS sequence"/>
</dbReference>
<evidence type="ECO:0000313" key="5">
    <source>
        <dbReference type="Proteomes" id="UP000094487"/>
    </source>
</evidence>
<evidence type="ECO:0000256" key="1">
    <source>
        <dbReference type="ARBA" id="ARBA00022676"/>
    </source>
</evidence>
<comment type="caution">
    <text evidence="4">The sequence shown here is derived from an EMBL/GenBank/DDBJ whole genome shotgun (WGS) entry which is preliminary data.</text>
</comment>
<dbReference type="InterPro" id="IPR028098">
    <property type="entry name" value="Glyco_trans_4-like_N"/>
</dbReference>
<dbReference type="PANTHER" id="PTHR12526:SF510">
    <property type="entry name" value="D-INOSITOL 3-PHOSPHATE GLYCOSYLTRANSFERASE"/>
    <property type="match status" value="1"/>
</dbReference>
<dbReference type="Pfam" id="PF13692">
    <property type="entry name" value="Glyco_trans_1_4"/>
    <property type="match status" value="1"/>
</dbReference>
<dbReference type="OrthoDB" id="9790710at2"/>
<dbReference type="Gene3D" id="3.40.50.2000">
    <property type="entry name" value="Glycogen Phosphorylase B"/>
    <property type="match status" value="2"/>
</dbReference>
<dbReference type="GO" id="GO:0016757">
    <property type="term" value="F:glycosyltransferase activity"/>
    <property type="evidence" value="ECO:0007669"/>
    <property type="project" value="UniProtKB-KW"/>
</dbReference>
<keyword evidence="2 4" id="KW-0808">Transferase</keyword>
<organism evidence="4 5">
    <name type="scientific">Sphingomonas turrisvirgatae</name>
    <dbReference type="NCBI Taxonomy" id="1888892"/>
    <lineage>
        <taxon>Bacteria</taxon>
        <taxon>Pseudomonadati</taxon>
        <taxon>Pseudomonadota</taxon>
        <taxon>Alphaproteobacteria</taxon>
        <taxon>Sphingomonadales</taxon>
        <taxon>Sphingomonadaceae</taxon>
        <taxon>Sphingomonas</taxon>
    </lineage>
</organism>
<proteinExistence type="predicted"/>
<dbReference type="EMBL" id="MDDS01000086">
    <property type="protein sequence ID" value="ODP36050.1"/>
    <property type="molecule type" value="Genomic_DNA"/>
</dbReference>
<dbReference type="PANTHER" id="PTHR12526">
    <property type="entry name" value="GLYCOSYLTRANSFERASE"/>
    <property type="match status" value="1"/>
</dbReference>
<evidence type="ECO:0000259" key="3">
    <source>
        <dbReference type="Pfam" id="PF13579"/>
    </source>
</evidence>
<dbReference type="CDD" id="cd03811">
    <property type="entry name" value="GT4_GT28_WabH-like"/>
    <property type="match status" value="1"/>
</dbReference>
<dbReference type="Pfam" id="PF13579">
    <property type="entry name" value="Glyco_trans_4_4"/>
    <property type="match status" value="1"/>
</dbReference>
<keyword evidence="5" id="KW-1185">Reference proteome</keyword>
<dbReference type="RefSeq" id="WP_069322236.1">
    <property type="nucleotide sequence ID" value="NZ_MDDS01000086.1"/>
</dbReference>
<reference evidence="4 5" key="1">
    <citation type="submission" date="2016-08" db="EMBL/GenBank/DDBJ databases">
        <title>Draft genome of the agarase producing Sphingomonas sp. MCT13.</title>
        <authorList>
            <person name="D'Andrea M.M."/>
            <person name="Rossolini G.M."/>
            <person name="Thaller M.C."/>
        </authorList>
    </citation>
    <scope>NUCLEOTIDE SEQUENCE [LARGE SCALE GENOMIC DNA]</scope>
    <source>
        <strain evidence="4 5">MCT13</strain>
    </source>
</reference>
<sequence>MPQRNRPADHILSFAQTLNGGGVERALLRMAAGWAAASRRVTLVIGKASGALAHELPPGVALHELGDPRYRALLGLPALVRALAPDVVFCPGNHYTAAACWLRARLDSDCPPIVGKVSNALVRPDLPRGAGAGYRLWLRGHRRFLDAVVAMTPAMAREAADAMALRPDQIRVIANPPALPIPGAAPPPMPPGRFILGVGRLAPQKRWDRLIEALPRLHDRGVTLLLLGEGEERDALARLIDRTGLHDRVSMPGHAPDPLPAIARASAVVLTSEFEGVPGVLREAIALGTPVVATDSSSAIPELIDSPAIGTIVPVGDRARLVGALNHWLAPGRPRPEPRVETGPDPIAAYLALFDELAAQRRR</sequence>
<name>A0A1E3LT99_9SPHN</name>